<feature type="region of interest" description="Disordered" evidence="1">
    <location>
        <begin position="1"/>
        <end position="79"/>
    </location>
</feature>
<name>A0A8K1CN48_PYTOL</name>
<protein>
    <recommendedName>
        <fullName evidence="2">Activating signal cointegrator 1 N-terminal domain-containing protein</fullName>
    </recommendedName>
</protein>
<dbReference type="GO" id="GO:0005634">
    <property type="term" value="C:nucleus"/>
    <property type="evidence" value="ECO:0007669"/>
    <property type="project" value="TreeGrafter"/>
</dbReference>
<dbReference type="InterPro" id="IPR056994">
    <property type="entry name" value="TRI4_N"/>
</dbReference>
<evidence type="ECO:0000256" key="1">
    <source>
        <dbReference type="SAM" id="MobiDB-lite"/>
    </source>
</evidence>
<dbReference type="AlphaFoldDB" id="A0A8K1CN48"/>
<feature type="domain" description="Activating signal cointegrator 1 N-terminal" evidence="2">
    <location>
        <begin position="100"/>
        <end position="147"/>
    </location>
</feature>
<dbReference type="InterPro" id="IPR039128">
    <property type="entry name" value="TRIP4-like"/>
</dbReference>
<reference evidence="3" key="1">
    <citation type="submission" date="2019-03" db="EMBL/GenBank/DDBJ databases">
        <title>Long read genome sequence of the mycoparasitic Pythium oligandrum ATCC 38472 isolated from sugarbeet rhizosphere.</title>
        <authorList>
            <person name="Gaulin E."/>
        </authorList>
    </citation>
    <scope>NUCLEOTIDE SEQUENCE</scope>
    <source>
        <strain evidence="3">ATCC 38472_TT</strain>
    </source>
</reference>
<evidence type="ECO:0000313" key="4">
    <source>
        <dbReference type="Proteomes" id="UP000794436"/>
    </source>
</evidence>
<dbReference type="PANTHER" id="PTHR12963">
    <property type="entry name" value="THYROID RECEPTOR INTERACTING PROTEIN RELATED"/>
    <property type="match status" value="1"/>
</dbReference>
<dbReference type="Pfam" id="PF23135">
    <property type="entry name" value="TRI4_N"/>
    <property type="match status" value="1"/>
</dbReference>
<gene>
    <name evidence="3" type="ORF">Poli38472_004314</name>
</gene>
<keyword evidence="4" id="KW-1185">Reference proteome</keyword>
<dbReference type="PANTHER" id="PTHR12963:SF4">
    <property type="entry name" value="ACTIVATING SIGNAL COINTEGRATOR 1"/>
    <property type="match status" value="1"/>
</dbReference>
<feature type="compositionally biased region" description="Basic residues" evidence="1">
    <location>
        <begin position="48"/>
        <end position="57"/>
    </location>
</feature>
<dbReference type="GO" id="GO:0045893">
    <property type="term" value="P:positive regulation of DNA-templated transcription"/>
    <property type="evidence" value="ECO:0007669"/>
    <property type="project" value="TreeGrafter"/>
</dbReference>
<feature type="region of interest" description="Disordered" evidence="1">
    <location>
        <begin position="335"/>
        <end position="359"/>
    </location>
</feature>
<dbReference type="OrthoDB" id="338816at2759"/>
<dbReference type="EMBL" id="SPLM01000036">
    <property type="protein sequence ID" value="TMW66549.1"/>
    <property type="molecule type" value="Genomic_DNA"/>
</dbReference>
<sequence length="374" mass="41657">MGKKQQNKQQQQEQKPVPEKKGQAQQQQQKQAAPAPAKEAPVQQEKKGGKKGGKKYATKLSGQTDETITHESIPHMNDGGLSVTVEDTSPSMDVDAAIKSWLKQELVSVLGFPEVDDILSYILSSFHTKDEVEQYLTELLGIPQSRAKTISLRLFASSKDASTEAIQKRSARAQDSSKQATPLVPKPAEPNSRIKQAKIKKPSKVLHSRIINCLKCGKIEYNAARRCAFCDSELRYEELDEDLMDPAAQEHMKRLVEYDESSAERTKVIDTEEHYYDELSGGQESESRSRQPIVLNLDLENRAFTASGVTPAVLSQNQDLAKDARDLLQRIQTKLEKEARSNRRGVSSSVATAHSPEHPDAGIVVEDEYNTLYV</sequence>
<comment type="caution">
    <text evidence="3">The sequence shown here is derived from an EMBL/GenBank/DDBJ whole genome shotgun (WGS) entry which is preliminary data.</text>
</comment>
<dbReference type="Proteomes" id="UP000794436">
    <property type="component" value="Unassembled WGS sequence"/>
</dbReference>
<accession>A0A8K1CN48</accession>
<feature type="region of interest" description="Disordered" evidence="1">
    <location>
        <begin position="165"/>
        <end position="191"/>
    </location>
</feature>
<organism evidence="3 4">
    <name type="scientific">Pythium oligandrum</name>
    <name type="common">Mycoparasitic fungus</name>
    <dbReference type="NCBI Taxonomy" id="41045"/>
    <lineage>
        <taxon>Eukaryota</taxon>
        <taxon>Sar</taxon>
        <taxon>Stramenopiles</taxon>
        <taxon>Oomycota</taxon>
        <taxon>Peronosporomycetes</taxon>
        <taxon>Pythiales</taxon>
        <taxon>Pythiaceae</taxon>
        <taxon>Pythium</taxon>
    </lineage>
</organism>
<proteinExistence type="predicted"/>
<evidence type="ECO:0000259" key="2">
    <source>
        <dbReference type="Pfam" id="PF23135"/>
    </source>
</evidence>
<feature type="compositionally biased region" description="Low complexity" evidence="1">
    <location>
        <begin position="23"/>
        <end position="43"/>
    </location>
</feature>
<evidence type="ECO:0000313" key="3">
    <source>
        <dbReference type="EMBL" id="TMW66549.1"/>
    </source>
</evidence>